<dbReference type="Proteomes" id="UP000095287">
    <property type="component" value="Unplaced"/>
</dbReference>
<reference evidence="2" key="1">
    <citation type="submission" date="2016-11" db="UniProtKB">
        <authorList>
            <consortium name="WormBaseParasite"/>
        </authorList>
    </citation>
    <scope>IDENTIFICATION</scope>
</reference>
<organism evidence="1 2">
    <name type="scientific">Steinernema glaseri</name>
    <dbReference type="NCBI Taxonomy" id="37863"/>
    <lineage>
        <taxon>Eukaryota</taxon>
        <taxon>Metazoa</taxon>
        <taxon>Ecdysozoa</taxon>
        <taxon>Nematoda</taxon>
        <taxon>Chromadorea</taxon>
        <taxon>Rhabditida</taxon>
        <taxon>Tylenchina</taxon>
        <taxon>Panagrolaimomorpha</taxon>
        <taxon>Strongyloidoidea</taxon>
        <taxon>Steinernematidae</taxon>
        <taxon>Steinernema</taxon>
    </lineage>
</organism>
<accession>A0A1I7ZUD6</accession>
<evidence type="ECO:0000313" key="2">
    <source>
        <dbReference type="WBParaSite" id="L893_g2972.t1"/>
    </source>
</evidence>
<dbReference type="WBParaSite" id="L893_g2972.t1">
    <property type="protein sequence ID" value="L893_g2972.t1"/>
    <property type="gene ID" value="L893_g2972"/>
</dbReference>
<protein>
    <submittedName>
        <fullName evidence="2">Secreted protein</fullName>
    </submittedName>
</protein>
<keyword evidence="1" id="KW-1185">Reference proteome</keyword>
<dbReference type="AlphaFoldDB" id="A0A1I7ZUD6"/>
<evidence type="ECO:0000313" key="1">
    <source>
        <dbReference type="Proteomes" id="UP000095287"/>
    </source>
</evidence>
<sequence>MELCVLILTGICSVMCIALVGGVLICVCLEECSDKDQTAKVYNDEQSPLLYPFANDHVSSTTPSSKDVEVIAEPMLLIMKHPFNPVGLGK</sequence>
<name>A0A1I7ZUD6_9BILA</name>
<proteinExistence type="predicted"/>